<reference evidence="2 3" key="1">
    <citation type="submission" date="2019-08" db="EMBL/GenBank/DDBJ databases">
        <authorList>
            <person name="Grouzdev D."/>
            <person name="Tikhonova E."/>
            <person name="Kravchenko I."/>
        </authorList>
    </citation>
    <scope>NUCLEOTIDE SEQUENCE [LARGE SCALE GENOMIC DNA]</scope>
    <source>
        <strain evidence="2 3">59b</strain>
    </source>
</reference>
<dbReference type="InterPro" id="IPR000182">
    <property type="entry name" value="GNAT_dom"/>
</dbReference>
<comment type="caution">
    <text evidence="2">The sequence shown here is derived from an EMBL/GenBank/DDBJ whole genome shotgun (WGS) entry which is preliminary data.</text>
</comment>
<dbReference type="PROSITE" id="PS51186">
    <property type="entry name" value="GNAT"/>
    <property type="match status" value="1"/>
</dbReference>
<dbReference type="SUPFAM" id="SSF55729">
    <property type="entry name" value="Acyl-CoA N-acyltransferases (Nat)"/>
    <property type="match status" value="1"/>
</dbReference>
<name>A0A5A9G5A5_AZOLI</name>
<organism evidence="2 3">
    <name type="scientific">Azospirillum lipoferum</name>
    <dbReference type="NCBI Taxonomy" id="193"/>
    <lineage>
        <taxon>Bacteria</taxon>
        <taxon>Pseudomonadati</taxon>
        <taxon>Pseudomonadota</taxon>
        <taxon>Alphaproteobacteria</taxon>
        <taxon>Rhodospirillales</taxon>
        <taxon>Azospirillaceae</taxon>
        <taxon>Azospirillum</taxon>
    </lineage>
</organism>
<dbReference type="CDD" id="cd04301">
    <property type="entry name" value="NAT_SF"/>
    <property type="match status" value="1"/>
</dbReference>
<sequence length="177" mass="19139">MPNVPVTAWRLSCAGNMLNTGSASHAGRTEAKPPRSGGAMRIEVHEAAAPPQAEGITAGLLAHLVEKAGDWPRVPLTVMLKDDAGLLRGGIRGMLTLCWLQIDNFWIETAFRGQGHGSRILSQAEDAARGKGAIGAQLTTSTFQAIGFYEKHGYVEIGRLRDRPPGQDRVWMAKRWG</sequence>
<dbReference type="Gene3D" id="3.40.630.30">
    <property type="match status" value="1"/>
</dbReference>
<evidence type="ECO:0000259" key="1">
    <source>
        <dbReference type="PROSITE" id="PS51186"/>
    </source>
</evidence>
<dbReference type="InterPro" id="IPR016181">
    <property type="entry name" value="Acyl_CoA_acyltransferase"/>
</dbReference>
<accession>A0A5A9G5A5</accession>
<dbReference type="Proteomes" id="UP000324927">
    <property type="component" value="Unassembled WGS sequence"/>
</dbReference>
<dbReference type="OrthoDB" id="9787920at2"/>
<dbReference type="Pfam" id="PF13508">
    <property type="entry name" value="Acetyltransf_7"/>
    <property type="match status" value="1"/>
</dbReference>
<gene>
    <name evidence="2" type="ORF">FZ942_33275</name>
</gene>
<evidence type="ECO:0000313" key="2">
    <source>
        <dbReference type="EMBL" id="KAA0588419.1"/>
    </source>
</evidence>
<feature type="domain" description="N-acetyltransferase" evidence="1">
    <location>
        <begin position="29"/>
        <end position="177"/>
    </location>
</feature>
<proteinExistence type="predicted"/>
<protein>
    <submittedName>
        <fullName evidence="2">GNAT family N-acetyltransferase</fullName>
    </submittedName>
</protein>
<keyword evidence="2" id="KW-0808">Transferase</keyword>
<keyword evidence="3" id="KW-1185">Reference proteome</keyword>
<dbReference type="EMBL" id="VTTN01000027">
    <property type="protein sequence ID" value="KAA0588419.1"/>
    <property type="molecule type" value="Genomic_DNA"/>
</dbReference>
<evidence type="ECO:0000313" key="3">
    <source>
        <dbReference type="Proteomes" id="UP000324927"/>
    </source>
</evidence>
<dbReference type="AlphaFoldDB" id="A0A5A9G5A5"/>
<dbReference type="GO" id="GO:0016747">
    <property type="term" value="F:acyltransferase activity, transferring groups other than amino-acyl groups"/>
    <property type="evidence" value="ECO:0007669"/>
    <property type="project" value="InterPro"/>
</dbReference>